<evidence type="ECO:0000313" key="1">
    <source>
        <dbReference type="EMBL" id="AYV81904.1"/>
    </source>
</evidence>
<sequence>MYKKYLKYKTKYKNLKSKQIGGLAIDKFNINEAKFLSKQDPAVANYIYGYSSESIEIKHSPTDIITVSTPHVLIDPLEKDIKRNIRYFVNVPSSADLEKVEFIKRIIDIFGLQDVFPRIIYVYSADKKKLGYGLEWLYAFRNSAEDLVLTDKVGKKYNLSTYVDAYGTLNGIFTESIDYTSKENNDYLKAEFMKAIPIEIYQKFLFAIYVLNLWDTALRNIVFTISDGKVIPKWIDFIDGSMTYSTRTLRGTMCYSWNGGAPLIADSIYKSLSSNEDLGEIVDRIFATDTEWYQKNFDIDDQRKLSIENEFNVVYVLNLNPSNSPERNAEINKIIDDNNIPRVVPPKDFAISGEMLEKLVMSEYPRAPGQNYVAYYLEMIRFEITPLKYNKGGNKMMEIPYKDIRLALLKLLYEIKIKYFECLVSRKTIFDLYQYYLRVRSGTSNAGHLTFAFY</sequence>
<organism evidence="1">
    <name type="scientific">Harvfovirus sp</name>
    <dbReference type="NCBI Taxonomy" id="2487768"/>
    <lineage>
        <taxon>Viruses</taxon>
        <taxon>Varidnaviria</taxon>
        <taxon>Bamfordvirae</taxon>
        <taxon>Nucleocytoviricota</taxon>
        <taxon>Megaviricetes</taxon>
        <taxon>Imitervirales</taxon>
        <taxon>Mimiviridae</taxon>
        <taxon>Klosneuvirinae</taxon>
    </lineage>
</organism>
<name>A0A3G5A5Y6_9VIRU</name>
<proteinExistence type="predicted"/>
<accession>A0A3G5A5Y6</accession>
<reference evidence="1" key="1">
    <citation type="submission" date="2018-10" db="EMBL/GenBank/DDBJ databases">
        <title>Hidden diversity of soil giant viruses.</title>
        <authorList>
            <person name="Schulz F."/>
            <person name="Alteio L."/>
            <person name="Goudeau D."/>
            <person name="Ryan E.M."/>
            <person name="Malmstrom R.R."/>
            <person name="Blanchard J."/>
            <person name="Woyke T."/>
        </authorList>
    </citation>
    <scope>NUCLEOTIDE SEQUENCE</scope>
    <source>
        <strain evidence="1">HAV1</strain>
    </source>
</reference>
<dbReference type="EMBL" id="MK072318">
    <property type="protein sequence ID" value="AYV81904.1"/>
    <property type="molecule type" value="Genomic_DNA"/>
</dbReference>
<gene>
    <name evidence="1" type="ORF">Harvfovirus76_2</name>
</gene>
<protein>
    <submittedName>
        <fullName evidence="1">Uncharacterized protein</fullName>
    </submittedName>
</protein>